<evidence type="ECO:0000313" key="3">
    <source>
        <dbReference type="Proteomes" id="UP000184191"/>
    </source>
</evidence>
<evidence type="ECO:0000256" key="1">
    <source>
        <dbReference type="SAM" id="MobiDB-lite"/>
    </source>
</evidence>
<sequence>MSNHPSNSDAPRTSFLSKTMPRALTPRREQRVQRLADLERLLWIGQHGSLGPRGMLLNTYERNFPVSYLAMQLEIARHGKPPGLVEIAELIELGLKTWQPRIVD</sequence>
<feature type="region of interest" description="Disordered" evidence="1">
    <location>
        <begin position="1"/>
        <end position="29"/>
    </location>
</feature>
<protein>
    <submittedName>
        <fullName evidence="2">Uncharacterized protein</fullName>
    </submittedName>
</protein>
<name>A0A1M6WAM2_9RHOB</name>
<dbReference type="AlphaFoldDB" id="A0A1M6WAM2"/>
<reference evidence="3" key="1">
    <citation type="submission" date="2016-11" db="EMBL/GenBank/DDBJ databases">
        <authorList>
            <person name="Varghese N."/>
            <person name="Submissions S."/>
        </authorList>
    </citation>
    <scope>NUCLEOTIDE SEQUENCE [LARGE SCALE GENOMIC DNA]</scope>
    <source>
        <strain evidence="3">DSM 29327</strain>
    </source>
</reference>
<dbReference type="EMBL" id="FRBN01000002">
    <property type="protein sequence ID" value="SHK90718.1"/>
    <property type="molecule type" value="Genomic_DNA"/>
</dbReference>
<organism evidence="2 3">
    <name type="scientific">Roseovarius marisflavi</name>
    <dbReference type="NCBI Taxonomy" id="1054996"/>
    <lineage>
        <taxon>Bacteria</taxon>
        <taxon>Pseudomonadati</taxon>
        <taxon>Pseudomonadota</taxon>
        <taxon>Alphaproteobacteria</taxon>
        <taxon>Rhodobacterales</taxon>
        <taxon>Roseobacteraceae</taxon>
        <taxon>Roseovarius</taxon>
    </lineage>
</organism>
<gene>
    <name evidence="2" type="ORF">SAMN05444414_102212</name>
</gene>
<proteinExistence type="predicted"/>
<accession>A0A1M6WAM2</accession>
<feature type="compositionally biased region" description="Polar residues" evidence="1">
    <location>
        <begin position="1"/>
        <end position="17"/>
    </location>
</feature>
<keyword evidence="3" id="KW-1185">Reference proteome</keyword>
<evidence type="ECO:0000313" key="2">
    <source>
        <dbReference type="EMBL" id="SHK90718.1"/>
    </source>
</evidence>
<dbReference type="Proteomes" id="UP000184191">
    <property type="component" value="Unassembled WGS sequence"/>
</dbReference>